<feature type="signal peptide" evidence="11">
    <location>
        <begin position="1"/>
        <end position="21"/>
    </location>
</feature>
<sequence>MFRFSFLLIFTLFFLVNLTEIKSKSQSNQDIGKEQIVDFTNFPLHQKYQVSEKHIQRSVKAFLGVPNHGYEQLTESTKINLVWRNEGLHSGIDFFAAPIATPTETLQLLMKQIFNLDFKLTGKTGLINLNSYPIHESYIQMDELEFAKESSQPTHLFFNDFEHALPYSLIVENKFPKIESQESLFDNLLNKLQNCVHCEKKKGKGNNLILNNEELSIQIEIIKTSKKLESISQGLSQNIKDEDFILLQESTNSQTLLFVQFEQKAFGRDLTCKQVSSQVAESVNNNCELESQLENKKCFDPSEITSNSFNVIRGLRENGFHPTLETQLTQIDPNNGNVENKHHNNNKKPNSKSWLFECELFLVELFNQKIYIDIYQLDDLARGFGGNVVTHFEHIDLEQPTWAAHQIAVVVNAHNKNITNDVFHASLPIHFRYQKPELNKTTNEVTITHPRYLLKCPNHVMKIYSQTLPNLCNVNTKKEMKNSYHFFQINPSNGETKIVIDFPVGQLQIEKKITMATLVITVLAAIIIFIIVFLKK</sequence>
<evidence type="ECO:0000256" key="3">
    <source>
        <dbReference type="ARBA" id="ARBA00010345"/>
    </source>
</evidence>
<name>A0AAV7ZE73_9EUKA</name>
<dbReference type="PANTHER" id="PTHR28650">
    <property type="entry name" value="PHOSPHATIDYLINOSITOL-GLYCAN BIOSYNTHESIS CLASS X PROTEIN"/>
    <property type="match status" value="1"/>
</dbReference>
<dbReference type="GO" id="GO:0005789">
    <property type="term" value="C:endoplasmic reticulum membrane"/>
    <property type="evidence" value="ECO:0007669"/>
    <property type="project" value="UniProtKB-SubCell"/>
</dbReference>
<keyword evidence="9" id="KW-0325">Glycoprotein</keyword>
<keyword evidence="8 10" id="KW-0472">Membrane</keyword>
<dbReference type="GO" id="GO:0006506">
    <property type="term" value="P:GPI anchor biosynthetic process"/>
    <property type="evidence" value="ECO:0007669"/>
    <property type="project" value="UniProtKB-KW"/>
</dbReference>
<evidence type="ECO:0000313" key="13">
    <source>
        <dbReference type="Proteomes" id="UP001146793"/>
    </source>
</evidence>
<protein>
    <submittedName>
        <fullName evidence="12">Phosphatidylinositol-glycan biosynthesis class x protein</fullName>
    </submittedName>
</protein>
<dbReference type="InterPro" id="IPR013233">
    <property type="entry name" value="PIG-X/PBN1"/>
</dbReference>
<feature type="chain" id="PRO_5043473878" evidence="11">
    <location>
        <begin position="22"/>
        <end position="536"/>
    </location>
</feature>
<keyword evidence="7 10" id="KW-1133">Transmembrane helix</keyword>
<evidence type="ECO:0000256" key="8">
    <source>
        <dbReference type="ARBA" id="ARBA00023136"/>
    </source>
</evidence>
<dbReference type="EMBL" id="JANTQA010000032">
    <property type="protein sequence ID" value="KAJ3439226.1"/>
    <property type="molecule type" value="Genomic_DNA"/>
</dbReference>
<evidence type="ECO:0000256" key="5">
    <source>
        <dbReference type="ARBA" id="ARBA00022692"/>
    </source>
</evidence>
<comment type="caution">
    <text evidence="12">The sequence shown here is derived from an EMBL/GenBank/DDBJ whole genome shotgun (WGS) entry which is preliminary data.</text>
</comment>
<evidence type="ECO:0000256" key="9">
    <source>
        <dbReference type="ARBA" id="ARBA00023180"/>
    </source>
</evidence>
<dbReference type="PANTHER" id="PTHR28650:SF1">
    <property type="entry name" value="PHOSPHATIDYLINOSITOL-GLYCAN BIOSYNTHESIS CLASS X PROTEIN"/>
    <property type="match status" value="1"/>
</dbReference>
<evidence type="ECO:0000256" key="7">
    <source>
        <dbReference type="ARBA" id="ARBA00022989"/>
    </source>
</evidence>
<keyword evidence="5 10" id="KW-0812">Transmembrane</keyword>
<gene>
    <name evidence="12" type="ORF">M0812_15250</name>
</gene>
<feature type="transmembrane region" description="Helical" evidence="10">
    <location>
        <begin position="513"/>
        <end position="534"/>
    </location>
</feature>
<comment type="similarity">
    <text evidence="3">Belongs to the PIGX family.</text>
</comment>
<evidence type="ECO:0000256" key="4">
    <source>
        <dbReference type="ARBA" id="ARBA00022502"/>
    </source>
</evidence>
<dbReference type="Proteomes" id="UP001146793">
    <property type="component" value="Unassembled WGS sequence"/>
</dbReference>
<proteinExistence type="inferred from homology"/>
<dbReference type="SMART" id="SM00780">
    <property type="entry name" value="PIG-X"/>
    <property type="match status" value="1"/>
</dbReference>
<evidence type="ECO:0000256" key="11">
    <source>
        <dbReference type="SAM" id="SignalP"/>
    </source>
</evidence>
<reference evidence="12" key="1">
    <citation type="submission" date="2022-08" db="EMBL/GenBank/DDBJ databases">
        <title>Novel sulphate-reducing endosymbionts in the free-living metamonad Anaeramoeba.</title>
        <authorList>
            <person name="Jerlstrom-Hultqvist J."/>
            <person name="Cepicka I."/>
            <person name="Gallot-Lavallee L."/>
            <person name="Salas-Leiva D."/>
            <person name="Curtis B.A."/>
            <person name="Zahonova K."/>
            <person name="Pipaliya S."/>
            <person name="Dacks J."/>
            <person name="Roger A.J."/>
        </authorList>
    </citation>
    <scope>NUCLEOTIDE SEQUENCE</scope>
    <source>
        <strain evidence="12">Busselton2</strain>
    </source>
</reference>
<evidence type="ECO:0000256" key="2">
    <source>
        <dbReference type="ARBA" id="ARBA00004687"/>
    </source>
</evidence>
<comment type="subcellular location">
    <subcellularLocation>
        <location evidence="1">Endoplasmic reticulum membrane</location>
        <topology evidence="1">Single-pass membrane protein</topology>
    </subcellularLocation>
</comment>
<keyword evidence="11" id="KW-0732">Signal</keyword>
<keyword evidence="4" id="KW-0337">GPI-anchor biosynthesis</keyword>
<dbReference type="InterPro" id="IPR040039">
    <property type="entry name" value="PIGX"/>
</dbReference>
<dbReference type="AlphaFoldDB" id="A0AAV7ZE73"/>
<evidence type="ECO:0000256" key="1">
    <source>
        <dbReference type="ARBA" id="ARBA00004389"/>
    </source>
</evidence>
<dbReference type="Pfam" id="PF08320">
    <property type="entry name" value="PIG-X"/>
    <property type="match status" value="1"/>
</dbReference>
<organism evidence="12 13">
    <name type="scientific">Anaeramoeba flamelloides</name>
    <dbReference type="NCBI Taxonomy" id="1746091"/>
    <lineage>
        <taxon>Eukaryota</taxon>
        <taxon>Metamonada</taxon>
        <taxon>Anaeramoebidae</taxon>
        <taxon>Anaeramoeba</taxon>
    </lineage>
</organism>
<comment type="pathway">
    <text evidence="2">Glycolipid biosynthesis; glycosylphosphatidylinositol-anchor biosynthesis.</text>
</comment>
<accession>A0AAV7ZE73</accession>
<evidence type="ECO:0000256" key="10">
    <source>
        <dbReference type="SAM" id="Phobius"/>
    </source>
</evidence>
<evidence type="ECO:0000256" key="6">
    <source>
        <dbReference type="ARBA" id="ARBA00022824"/>
    </source>
</evidence>
<keyword evidence="6" id="KW-0256">Endoplasmic reticulum</keyword>
<evidence type="ECO:0000313" key="12">
    <source>
        <dbReference type="EMBL" id="KAJ3439226.1"/>
    </source>
</evidence>